<reference evidence="1" key="1">
    <citation type="submission" date="2011-02" db="EMBL/GenBank/DDBJ databases">
        <title>The genome of the leaf-cutting ant Acromyrmex echinatior suggests key adaptations to social evolution and fungus farming.</title>
        <authorList>
            <person name="Nygaard S."/>
            <person name="Zhang G."/>
        </authorList>
    </citation>
    <scope>NUCLEOTIDE SEQUENCE</scope>
</reference>
<dbReference type="EMBL" id="GL888565">
    <property type="protein sequence ID" value="EGI59489.1"/>
    <property type="molecule type" value="Genomic_DNA"/>
</dbReference>
<accession>F4X273</accession>
<dbReference type="InParanoid" id="F4X273"/>
<gene>
    <name evidence="1" type="ORF">G5I_12395</name>
</gene>
<evidence type="ECO:0000313" key="1">
    <source>
        <dbReference type="EMBL" id="EGI59489.1"/>
    </source>
</evidence>
<sequence>MLRALSLVVVVFVFVFVFVFVVTVWEGVSSYAYGASKGSRYWTGDAGRVILSFVKKCLKIVIILSRVITNYITCHDKTTMIIILTNSYLRARVCSLTKGHLTWIILFPKEEAKYTTRLIKLVKRIIINLSMRAIDIPDIGYSCRIEVQIFSDILKIVRKYRQNTQDWDEEWAIESEIAKQAKITRANMQVIVYVTRLSQPLFYTFNDGSSSFAHRSTQTKTLTRFDLSSMNRII</sequence>
<name>F4X273_ACREC</name>
<protein>
    <submittedName>
        <fullName evidence="1">Uncharacterized protein</fullName>
    </submittedName>
</protein>
<dbReference type="Proteomes" id="UP000007755">
    <property type="component" value="Unassembled WGS sequence"/>
</dbReference>
<keyword evidence="2" id="KW-1185">Reference proteome</keyword>
<dbReference type="AlphaFoldDB" id="F4X273"/>
<organism evidence="2">
    <name type="scientific">Acromyrmex echinatior</name>
    <name type="common">Panamanian leafcutter ant</name>
    <name type="synonym">Acromyrmex octospinosus echinatior</name>
    <dbReference type="NCBI Taxonomy" id="103372"/>
    <lineage>
        <taxon>Eukaryota</taxon>
        <taxon>Metazoa</taxon>
        <taxon>Ecdysozoa</taxon>
        <taxon>Arthropoda</taxon>
        <taxon>Hexapoda</taxon>
        <taxon>Insecta</taxon>
        <taxon>Pterygota</taxon>
        <taxon>Neoptera</taxon>
        <taxon>Endopterygota</taxon>
        <taxon>Hymenoptera</taxon>
        <taxon>Apocrita</taxon>
        <taxon>Aculeata</taxon>
        <taxon>Formicoidea</taxon>
        <taxon>Formicidae</taxon>
        <taxon>Myrmicinae</taxon>
        <taxon>Acromyrmex</taxon>
    </lineage>
</organism>
<evidence type="ECO:0000313" key="2">
    <source>
        <dbReference type="Proteomes" id="UP000007755"/>
    </source>
</evidence>
<proteinExistence type="predicted"/>